<dbReference type="GeneID" id="11472826"/>
<evidence type="ECO:0000313" key="8">
    <source>
        <dbReference type="EMBL" id="AET39570.1"/>
    </source>
</evidence>
<evidence type="ECO:0000256" key="7">
    <source>
        <dbReference type="PIRNR" id="PIRNR017479"/>
    </source>
</evidence>
<dbReference type="FunFam" id="3.30.1380.20:FF:000002">
    <property type="entry name" value="Trafficking protein particle complex subunit"/>
    <property type="match status" value="1"/>
</dbReference>
<keyword evidence="3 7" id="KW-0813">Transport</keyword>
<proteinExistence type="inferred from homology"/>
<dbReference type="AlphaFoldDB" id="G8JU67"/>
<dbReference type="RefSeq" id="XP_003646387.1">
    <property type="nucleotide sequence ID" value="XM_003646339.1"/>
</dbReference>
<dbReference type="InterPro" id="IPR007194">
    <property type="entry name" value="TRAPP_component"/>
</dbReference>
<dbReference type="GO" id="GO:0005085">
    <property type="term" value="F:guanyl-nucleotide exchange factor activity"/>
    <property type="evidence" value="ECO:0007669"/>
    <property type="project" value="EnsemblFungi"/>
</dbReference>
<dbReference type="CDD" id="cd14943">
    <property type="entry name" value="TRAPPC5_Trs31"/>
    <property type="match status" value="1"/>
</dbReference>
<dbReference type="PANTHER" id="PTHR20902">
    <property type="entry name" value="41-2 PROTEIN ANTIGEN-RELATED"/>
    <property type="match status" value="1"/>
</dbReference>
<keyword evidence="9" id="KW-1185">Reference proteome</keyword>
<accession>G8JU67</accession>
<dbReference type="PIRSF" id="PIRSF017479">
    <property type="entry name" value="TRAPP_I_complex_Trs31"/>
    <property type="match status" value="1"/>
</dbReference>
<name>G8JU67_ERECY</name>
<evidence type="ECO:0000256" key="6">
    <source>
        <dbReference type="ARBA" id="ARBA00023034"/>
    </source>
</evidence>
<dbReference type="EMBL" id="CP002500">
    <property type="protein sequence ID" value="AET39570.1"/>
    <property type="molecule type" value="Genomic_DNA"/>
</dbReference>
<gene>
    <name evidence="8" type="ordered locus">Ecym_4534</name>
</gene>
<organism evidence="8 9">
    <name type="scientific">Eremothecium cymbalariae (strain CBS 270.75 / DBVPG 7215 / KCTC 17166 / NRRL Y-17582)</name>
    <name type="common">Yeast</name>
    <dbReference type="NCBI Taxonomy" id="931890"/>
    <lineage>
        <taxon>Eukaryota</taxon>
        <taxon>Fungi</taxon>
        <taxon>Dikarya</taxon>
        <taxon>Ascomycota</taxon>
        <taxon>Saccharomycotina</taxon>
        <taxon>Saccharomycetes</taxon>
        <taxon>Saccharomycetales</taxon>
        <taxon>Saccharomycetaceae</taxon>
        <taxon>Eremothecium</taxon>
    </lineage>
</organism>
<dbReference type="Pfam" id="PF04051">
    <property type="entry name" value="TRAPP"/>
    <property type="match status" value="1"/>
</dbReference>
<dbReference type="FunCoup" id="G8JU67">
    <property type="interactions" value="362"/>
</dbReference>
<dbReference type="GO" id="GO:1990071">
    <property type="term" value="C:TRAPPII protein complex"/>
    <property type="evidence" value="ECO:0007669"/>
    <property type="project" value="EnsemblFungi"/>
</dbReference>
<evidence type="ECO:0000256" key="5">
    <source>
        <dbReference type="ARBA" id="ARBA00022892"/>
    </source>
</evidence>
<dbReference type="InterPro" id="IPR024096">
    <property type="entry name" value="NO_sig/Golgi_transp_ligand-bd"/>
</dbReference>
<sequence>MDQIINPSTSNVNKLQGSLGYDYTVGPQPTLPTDEKPLQSRLYNESLLDKNKQVSLSAFTFLFQEMVAQQRDSSKTVVEIEGKLNALGYTIGIRLIELLNFRESVPAKVSQSDSQDSVASSIPNMKKRPLKILDILQYIHSNLWKYLFDKPSDDLVKSSERDNEYMIVDNEPQWTQFIYGTSIQCESFTGGIIEGVLDHAGFPCRVTVHTDPEGVFDQRTVYLIQFRKQVVEREYLRF</sequence>
<dbReference type="InParanoid" id="G8JU67"/>
<dbReference type="GO" id="GO:0005783">
    <property type="term" value="C:endoplasmic reticulum"/>
    <property type="evidence" value="ECO:0007669"/>
    <property type="project" value="UniProtKB-SubCell"/>
</dbReference>
<dbReference type="KEGG" id="erc:Ecym_4534"/>
<evidence type="ECO:0000256" key="4">
    <source>
        <dbReference type="ARBA" id="ARBA00022824"/>
    </source>
</evidence>
<comment type="subcellular location">
    <subcellularLocation>
        <location evidence="1">Endoplasmic reticulum</location>
    </subcellularLocation>
    <subcellularLocation>
        <location evidence="7">Golgi apparatus</location>
        <location evidence="7">cis-Golgi network</location>
    </subcellularLocation>
</comment>
<dbReference type="SUPFAM" id="SSF111126">
    <property type="entry name" value="Ligand-binding domain in the NO signalling and Golgi transport"/>
    <property type="match status" value="1"/>
</dbReference>
<dbReference type="OMA" id="YMVKFDD"/>
<evidence type="ECO:0000256" key="2">
    <source>
        <dbReference type="ARBA" id="ARBA00006218"/>
    </source>
</evidence>
<dbReference type="HOGENOM" id="CLU_073154_0_0_1"/>
<keyword evidence="4 7" id="KW-0256">Endoplasmic reticulum</keyword>
<evidence type="ECO:0000256" key="1">
    <source>
        <dbReference type="ARBA" id="ARBA00004240"/>
    </source>
</evidence>
<dbReference type="GO" id="GO:1990072">
    <property type="term" value="C:TRAPPIII protein complex"/>
    <property type="evidence" value="ECO:0007669"/>
    <property type="project" value="EnsemblFungi"/>
</dbReference>
<comment type="function">
    <text evidence="7">Plays a key role in the late stages of endoplasmic reticulum to Golgi traffic.</text>
</comment>
<dbReference type="InterPro" id="IPR016696">
    <property type="entry name" value="TRAPP-I_su5"/>
</dbReference>
<dbReference type="Gene3D" id="3.30.1380.20">
    <property type="entry name" value="Trafficking protein particle complex subunit 3"/>
    <property type="match status" value="1"/>
</dbReference>
<reference evidence="9" key="1">
    <citation type="journal article" date="2012" name="G3 (Bethesda)">
        <title>Pichia sorbitophila, an interspecies yeast hybrid reveals early steps of genome resolution following polyploidization.</title>
        <authorList>
            <person name="Leh Louis V."/>
            <person name="Despons L."/>
            <person name="Friedrich A."/>
            <person name="Martin T."/>
            <person name="Durrens P."/>
            <person name="Casaregola S."/>
            <person name="Neuveglise C."/>
            <person name="Fairhead C."/>
            <person name="Marck C."/>
            <person name="Cruz J.A."/>
            <person name="Straub M.L."/>
            <person name="Kugler V."/>
            <person name="Sacerdot C."/>
            <person name="Uzunov Z."/>
            <person name="Thierry A."/>
            <person name="Weiss S."/>
            <person name="Bleykasten C."/>
            <person name="De Montigny J."/>
            <person name="Jacques N."/>
            <person name="Jung P."/>
            <person name="Lemaire M."/>
            <person name="Mallet S."/>
            <person name="Morel G."/>
            <person name="Richard G.F."/>
            <person name="Sarkar A."/>
            <person name="Savel G."/>
            <person name="Schacherer J."/>
            <person name="Seret M.L."/>
            <person name="Talla E."/>
            <person name="Samson G."/>
            <person name="Jubin C."/>
            <person name="Poulain J."/>
            <person name="Vacherie B."/>
            <person name="Barbe V."/>
            <person name="Pelletier E."/>
            <person name="Sherman D.J."/>
            <person name="Westhof E."/>
            <person name="Weissenbach J."/>
            <person name="Baret P.V."/>
            <person name="Wincker P."/>
            <person name="Gaillardin C."/>
            <person name="Dujon B."/>
            <person name="Souciet J.L."/>
        </authorList>
    </citation>
    <scope>NUCLEOTIDE SEQUENCE [LARGE SCALE GENOMIC DNA]</scope>
    <source>
        <strain evidence="9">CBS 270.75 / DBVPG 7215 / KCTC 17166 / NRRL Y-17582</strain>
    </source>
</reference>
<dbReference type="GO" id="GO:0006888">
    <property type="term" value="P:endoplasmic reticulum to Golgi vesicle-mediated transport"/>
    <property type="evidence" value="ECO:0007669"/>
    <property type="project" value="EnsemblFungi"/>
</dbReference>
<protein>
    <recommendedName>
        <fullName evidence="7">Trafficking protein particle complex subunit</fullName>
    </recommendedName>
</protein>
<dbReference type="OrthoDB" id="10254842at2759"/>
<dbReference type="STRING" id="931890.G8JU67"/>
<keyword evidence="5 7" id="KW-0931">ER-Golgi transport</keyword>
<keyword evidence="6 7" id="KW-0333">Golgi apparatus</keyword>
<dbReference type="eggNOG" id="KOG3315">
    <property type="taxonomic scope" value="Eukaryota"/>
</dbReference>
<evidence type="ECO:0000256" key="3">
    <source>
        <dbReference type="ARBA" id="ARBA00022448"/>
    </source>
</evidence>
<comment type="subunit">
    <text evidence="7">Part of the multisubunit TRAPP (transport protein particle) complex.</text>
</comment>
<dbReference type="PANTHER" id="PTHR20902:SF0">
    <property type="entry name" value="TRAFFICKING PROTEIN PARTICLE COMPLEX SUBUNIT 5"/>
    <property type="match status" value="1"/>
</dbReference>
<dbReference type="GO" id="GO:1990070">
    <property type="term" value="C:TRAPPI protein complex"/>
    <property type="evidence" value="ECO:0007669"/>
    <property type="project" value="EnsemblFungi"/>
</dbReference>
<dbReference type="Proteomes" id="UP000006790">
    <property type="component" value="Chromosome 4"/>
</dbReference>
<evidence type="ECO:0000313" key="9">
    <source>
        <dbReference type="Proteomes" id="UP000006790"/>
    </source>
</evidence>
<comment type="similarity">
    <text evidence="2 7">Belongs to the TRAPP small subunits family. BET3 subfamily.</text>
</comment>